<comment type="caution">
    <text evidence="2">The sequence shown here is derived from an EMBL/GenBank/DDBJ whole genome shotgun (WGS) entry which is preliminary data.</text>
</comment>
<accession>A0ABU9DZ09</accession>
<sequence length="120" mass="13379">MRPLFIILFFVLFSSLGFAQDSDQQEYAYLKIKTGEETITYEFDSVIDFNENTEKILNEITVSHPTNKKEKEPLLTIEISFTITSKNESSTITGSITAAHSSIIASAKKLQTQLLAIAIG</sequence>
<organism evidence="2 3">
    <name type="scientific">Flavobacterium buctense</name>
    <dbReference type="NCBI Taxonomy" id="1648146"/>
    <lineage>
        <taxon>Bacteria</taxon>
        <taxon>Pseudomonadati</taxon>
        <taxon>Bacteroidota</taxon>
        <taxon>Flavobacteriia</taxon>
        <taxon>Flavobacteriales</taxon>
        <taxon>Flavobacteriaceae</taxon>
        <taxon>Flavobacterium</taxon>
    </lineage>
</organism>
<reference evidence="2 3" key="1">
    <citation type="submission" date="2024-04" db="EMBL/GenBank/DDBJ databases">
        <title>draft genome sequnece of Flavobacterium buctense JCM 30750.</title>
        <authorList>
            <person name="Kim D.-U."/>
        </authorList>
    </citation>
    <scope>NUCLEOTIDE SEQUENCE [LARGE SCALE GENOMIC DNA]</scope>
    <source>
        <strain evidence="2 3">JCM 30750</strain>
    </source>
</reference>
<keyword evidence="1" id="KW-0732">Signal</keyword>
<name>A0ABU9DZ09_9FLAO</name>
<evidence type="ECO:0000256" key="1">
    <source>
        <dbReference type="SAM" id="SignalP"/>
    </source>
</evidence>
<evidence type="ECO:0000313" key="3">
    <source>
        <dbReference type="Proteomes" id="UP001491349"/>
    </source>
</evidence>
<feature type="signal peptide" evidence="1">
    <location>
        <begin position="1"/>
        <end position="19"/>
    </location>
</feature>
<dbReference type="RefSeq" id="WP_187659052.1">
    <property type="nucleotide sequence ID" value="NZ_JACTAB010000001.1"/>
</dbReference>
<dbReference type="Proteomes" id="UP001491349">
    <property type="component" value="Unassembled WGS sequence"/>
</dbReference>
<feature type="chain" id="PRO_5046081320" evidence="1">
    <location>
        <begin position="20"/>
        <end position="120"/>
    </location>
</feature>
<evidence type="ECO:0000313" key="2">
    <source>
        <dbReference type="EMBL" id="MEK8178906.1"/>
    </source>
</evidence>
<dbReference type="EMBL" id="JBBPCB010000001">
    <property type="protein sequence ID" value="MEK8178906.1"/>
    <property type="molecule type" value="Genomic_DNA"/>
</dbReference>
<keyword evidence="3" id="KW-1185">Reference proteome</keyword>
<protein>
    <submittedName>
        <fullName evidence="2">Uncharacterized protein</fullName>
    </submittedName>
</protein>
<gene>
    <name evidence="2" type="ORF">WMW71_01015</name>
</gene>
<proteinExistence type="predicted"/>